<proteinExistence type="predicted"/>
<dbReference type="AlphaFoldDB" id="A0AAN5AI23"/>
<dbReference type="PROSITE" id="PS51257">
    <property type="entry name" value="PROKAR_LIPOPROTEIN"/>
    <property type="match status" value="1"/>
</dbReference>
<evidence type="ECO:0000256" key="1">
    <source>
        <dbReference type="ARBA" id="ARBA00022729"/>
    </source>
</evidence>
<evidence type="ECO:0000259" key="3">
    <source>
        <dbReference type="Pfam" id="PF13205"/>
    </source>
</evidence>
<gene>
    <name evidence="4" type="ORF">PEDI_00060</name>
</gene>
<accession>A0AAN5AI23</accession>
<feature type="chain" id="PRO_5042960677" description="SbsA Ig-like domain-containing protein" evidence="2">
    <location>
        <begin position="24"/>
        <end position="572"/>
    </location>
</feature>
<dbReference type="RefSeq" id="WP_338235514.1">
    <property type="nucleotide sequence ID" value="NZ_BQKE01000001.1"/>
</dbReference>
<reference evidence="4 5" key="1">
    <citation type="submission" date="2021-12" db="EMBL/GenBank/DDBJ databases">
        <title>Genome sequencing of bacteria with rrn-lacking chromosome and rrn-plasmid.</title>
        <authorList>
            <person name="Anda M."/>
            <person name="Iwasaki W."/>
        </authorList>
    </citation>
    <scope>NUCLEOTIDE SEQUENCE [LARGE SCALE GENOMIC DNA]</scope>
    <source>
        <strain evidence="4 5">NBRC 15940</strain>
    </source>
</reference>
<dbReference type="SUPFAM" id="SSF49478">
    <property type="entry name" value="Cna protein B-type domain"/>
    <property type="match status" value="1"/>
</dbReference>
<dbReference type="InterPro" id="IPR032812">
    <property type="entry name" value="SbsA_Ig"/>
</dbReference>
<dbReference type="Pfam" id="PF13205">
    <property type="entry name" value="Big_5"/>
    <property type="match status" value="1"/>
</dbReference>
<feature type="signal peptide" evidence="2">
    <location>
        <begin position="1"/>
        <end position="23"/>
    </location>
</feature>
<sequence length="572" mass="65317">MKVNSIANIILASGIMGFFIASCANVRQPIGGQQDTIPPKLVTSVPQMGDINYRGKKFAFTFDEYTQPKNLKQKLLITPQTDVRYDFKMKKKSLIITFEEPLEENTTYNFNFQDAIQDINENNPWKNSVFAFSTGDYIDSLEISGQVTELMTGLPVKEATVVLFDVSDSLNIFTGKPEYFAKTDEEGFYKLSYIRNGDFRAYAFLDANNNLLNDAESEPSAFLTDTLSLSESQENLDFQLLLVDGREFHVNSAKPSGKYFDVIFNKYVTDYEVNFLNPDEKVLHDFSVEHNGVRFFNPELRSENDSIAARIIAKDSVNNEGFAEVFIKFSESRRKYGEFLTEIVNINHDNPVPAAFSEKIRFNKPIREVHPDSMLFAFDTLNFLQIDIEKELEWNENFNEVTIRKNIGLDSIFLPPADTLFLDSLKADSIYINQPSPIVFKEVSLVLPKGAFISVESDSSEAISQKFSLARPEDLGSIAGRVITNYPKYKIQALSQDFKLVKELEPSENGDYLFQNLKPGTYRLRLLIDENENGVWEYGNMLKNESPEPVYIYPEEIAIRANWELTNIDLVY</sequence>
<keyword evidence="1 2" id="KW-0732">Signal</keyword>
<evidence type="ECO:0000256" key="2">
    <source>
        <dbReference type="SAM" id="SignalP"/>
    </source>
</evidence>
<organism evidence="4 5">
    <name type="scientific">Persicobacter diffluens</name>
    <dbReference type="NCBI Taxonomy" id="981"/>
    <lineage>
        <taxon>Bacteria</taxon>
        <taxon>Pseudomonadati</taxon>
        <taxon>Bacteroidota</taxon>
        <taxon>Cytophagia</taxon>
        <taxon>Cytophagales</taxon>
        <taxon>Persicobacteraceae</taxon>
        <taxon>Persicobacter</taxon>
    </lineage>
</organism>
<dbReference type="EMBL" id="BQKE01000001">
    <property type="protein sequence ID" value="GJM59454.1"/>
    <property type="molecule type" value="Genomic_DNA"/>
</dbReference>
<dbReference type="Proteomes" id="UP001310022">
    <property type="component" value="Unassembled WGS sequence"/>
</dbReference>
<feature type="domain" description="SbsA Ig-like" evidence="3">
    <location>
        <begin position="35"/>
        <end position="134"/>
    </location>
</feature>
<name>A0AAN5AI23_9BACT</name>
<evidence type="ECO:0000313" key="5">
    <source>
        <dbReference type="Proteomes" id="UP001310022"/>
    </source>
</evidence>
<keyword evidence="5" id="KW-1185">Reference proteome</keyword>
<comment type="caution">
    <text evidence="4">The sequence shown here is derived from an EMBL/GenBank/DDBJ whole genome shotgun (WGS) entry which is preliminary data.</text>
</comment>
<protein>
    <recommendedName>
        <fullName evidence="3">SbsA Ig-like domain-containing protein</fullName>
    </recommendedName>
</protein>
<evidence type="ECO:0000313" key="4">
    <source>
        <dbReference type="EMBL" id="GJM59454.1"/>
    </source>
</evidence>